<gene>
    <name evidence="1" type="ORF">F4821DRAFT_55024</name>
</gene>
<comment type="caution">
    <text evidence="1">The sequence shown here is derived from an EMBL/GenBank/DDBJ whole genome shotgun (WGS) entry which is preliminary data.</text>
</comment>
<sequence length="325" mass="36853">MTTPNLPFEYGPDGRLRLPGFGLPIDAEPQIPSCFLHPLSGNHFESDGLKLREIRMMDFISFVTDKPNWEVEFFNEQTLRTWLEEARLAHLPDLDDDVFFSEEMYKARVDELHEKATYLNNTGLVHILDAELAVAKSDTAVTSTLAAALGHNTTALEYISLQTKGWEPGSDYTVLNLLNPSLFPLIYGTTRVLPLEQDRLSLDNCLSYISGRETISEFDRAGMRRPAYRGATQWLPSNIEWSQTGPRITGYVNGLHPTYRGLYHVLERFIAAAVPLWEDCLFRGQDRRAPRIGTCSSGNGDYFMPADAERERHVDGQVGWCLDYE</sequence>
<evidence type="ECO:0000313" key="1">
    <source>
        <dbReference type="EMBL" id="KAI6080522.1"/>
    </source>
</evidence>
<protein>
    <submittedName>
        <fullName evidence="1">Uncharacterized protein</fullName>
    </submittedName>
</protein>
<dbReference type="Proteomes" id="UP001497680">
    <property type="component" value="Unassembled WGS sequence"/>
</dbReference>
<name>A0ACC0CJ99_9PEZI</name>
<evidence type="ECO:0000313" key="2">
    <source>
        <dbReference type="Proteomes" id="UP001497680"/>
    </source>
</evidence>
<keyword evidence="2" id="KW-1185">Reference proteome</keyword>
<dbReference type="EMBL" id="MU394437">
    <property type="protein sequence ID" value="KAI6080522.1"/>
    <property type="molecule type" value="Genomic_DNA"/>
</dbReference>
<organism evidence="1 2">
    <name type="scientific">Hypoxylon rubiginosum</name>
    <dbReference type="NCBI Taxonomy" id="110542"/>
    <lineage>
        <taxon>Eukaryota</taxon>
        <taxon>Fungi</taxon>
        <taxon>Dikarya</taxon>
        <taxon>Ascomycota</taxon>
        <taxon>Pezizomycotina</taxon>
        <taxon>Sordariomycetes</taxon>
        <taxon>Xylariomycetidae</taxon>
        <taxon>Xylariales</taxon>
        <taxon>Hypoxylaceae</taxon>
        <taxon>Hypoxylon</taxon>
    </lineage>
</organism>
<reference evidence="1 2" key="1">
    <citation type="journal article" date="2022" name="New Phytol.">
        <title>Ecological generalism drives hyperdiversity of secondary metabolite gene clusters in xylarialean endophytes.</title>
        <authorList>
            <person name="Franco M.E.E."/>
            <person name="Wisecaver J.H."/>
            <person name="Arnold A.E."/>
            <person name="Ju Y.M."/>
            <person name="Slot J.C."/>
            <person name="Ahrendt S."/>
            <person name="Moore L.P."/>
            <person name="Eastman K.E."/>
            <person name="Scott K."/>
            <person name="Konkel Z."/>
            <person name="Mondo S.J."/>
            <person name="Kuo A."/>
            <person name="Hayes R.D."/>
            <person name="Haridas S."/>
            <person name="Andreopoulos B."/>
            <person name="Riley R."/>
            <person name="LaButti K."/>
            <person name="Pangilinan J."/>
            <person name="Lipzen A."/>
            <person name="Amirebrahimi M."/>
            <person name="Yan J."/>
            <person name="Adam C."/>
            <person name="Keymanesh K."/>
            <person name="Ng V."/>
            <person name="Louie K."/>
            <person name="Northen T."/>
            <person name="Drula E."/>
            <person name="Henrissat B."/>
            <person name="Hsieh H.M."/>
            <person name="Youens-Clark K."/>
            <person name="Lutzoni F."/>
            <person name="Miadlikowska J."/>
            <person name="Eastwood D.C."/>
            <person name="Hamelin R.C."/>
            <person name="Grigoriev I.V."/>
            <person name="U'Ren J.M."/>
        </authorList>
    </citation>
    <scope>NUCLEOTIDE SEQUENCE [LARGE SCALE GENOMIC DNA]</scope>
    <source>
        <strain evidence="1 2">ER1909</strain>
    </source>
</reference>
<proteinExistence type="predicted"/>
<accession>A0ACC0CJ99</accession>